<evidence type="ECO:0000313" key="2">
    <source>
        <dbReference type="Proteomes" id="UP000738431"/>
    </source>
</evidence>
<gene>
    <name evidence="1" type="ORF">K1X11_018440</name>
</gene>
<reference evidence="1 2" key="1">
    <citation type="submission" date="2023-12" db="EMBL/GenBank/DDBJ databases">
        <title>Description of an unclassified Opitutus bacterium of Verrucomicrobiota.</title>
        <authorList>
            <person name="Zhang D.-F."/>
        </authorList>
    </citation>
    <scope>NUCLEOTIDE SEQUENCE [LARGE SCALE GENOMIC DNA]</scope>
    <source>
        <strain evidence="1 2">WL0086</strain>
    </source>
</reference>
<dbReference type="RefSeq" id="WP_221030631.1">
    <property type="nucleotide sequence ID" value="NZ_CP139781.1"/>
</dbReference>
<evidence type="ECO:0000313" key="1">
    <source>
        <dbReference type="EMBL" id="WRQ86795.1"/>
    </source>
</evidence>
<name>A0ABZ1C605_9BACT</name>
<dbReference type="EMBL" id="CP139781">
    <property type="protein sequence ID" value="WRQ86795.1"/>
    <property type="molecule type" value="Genomic_DNA"/>
</dbReference>
<organism evidence="1 2">
    <name type="scientific">Actomonas aquatica</name>
    <dbReference type="NCBI Taxonomy" id="2866162"/>
    <lineage>
        <taxon>Bacteria</taxon>
        <taxon>Pseudomonadati</taxon>
        <taxon>Verrucomicrobiota</taxon>
        <taxon>Opitutia</taxon>
        <taxon>Opitutales</taxon>
        <taxon>Opitutaceae</taxon>
        <taxon>Actomonas</taxon>
    </lineage>
</organism>
<sequence length="347" mass="38794">MLFASKPKGLFVEFANHARRVVRANAATSPMVIEEFAECDESDTEGWGEIVEHFLPKKAPHGLLQSVCSVVPPKRLLRKATIEPKKLGDAKYLSEFAAGQFRIDPAAYKLAMINAKDGREYDMKAAAEKEVLITGMPKAVVEEVQEHILEESVYPERLELGSLAAIGALRDYLRFADIRNPVVMIELELDSTHSFIVSPDGVEASRLLPHGLNSMIPVVQKELGLKDEESAKKLFFSNTFDFTGMGPALIKRLLHELQSSIGFFEVQTGQSIGQVFCFNLASKLLWLEDVIAAQLGVETMSFDLKPWLESHEITFSEETSAMELSRDWFGVLSLLPRYDAIKTEEKE</sequence>
<dbReference type="Proteomes" id="UP000738431">
    <property type="component" value="Chromosome"/>
</dbReference>
<accession>A0ABZ1C605</accession>
<evidence type="ECO:0008006" key="3">
    <source>
        <dbReference type="Google" id="ProtNLM"/>
    </source>
</evidence>
<dbReference type="Gene3D" id="3.30.1490.300">
    <property type="match status" value="1"/>
</dbReference>
<dbReference type="Gene3D" id="3.30.420.40">
    <property type="match status" value="2"/>
</dbReference>
<keyword evidence="2" id="KW-1185">Reference proteome</keyword>
<proteinExistence type="predicted"/>
<protein>
    <recommendedName>
        <fullName evidence="3">ATP-dependent DNA helicase RecG C-terminal domain-containing protein</fullName>
    </recommendedName>
</protein>